<comment type="caution">
    <text evidence="3">The sequence shown here is derived from an EMBL/GenBank/DDBJ whole genome shotgun (WGS) entry which is preliminary data.</text>
</comment>
<evidence type="ECO:0000313" key="11">
    <source>
        <dbReference type="EMBL" id="GHI26978.1"/>
    </source>
</evidence>
<evidence type="ECO:0000313" key="6">
    <source>
        <dbReference type="EMBL" id="GHI25553.1"/>
    </source>
</evidence>
<dbReference type="EMBL" id="BNDW01000008">
    <property type="protein sequence ID" value="GHI20337.1"/>
    <property type="molecule type" value="Genomic_DNA"/>
</dbReference>
<keyword evidence="12" id="KW-1185">Reference proteome</keyword>
<organism evidence="3 12">
    <name type="scientific">Streptomyces hydrogenans</name>
    <dbReference type="NCBI Taxonomy" id="1873719"/>
    <lineage>
        <taxon>Bacteria</taxon>
        <taxon>Bacillati</taxon>
        <taxon>Actinomycetota</taxon>
        <taxon>Actinomycetes</taxon>
        <taxon>Kitasatosporales</taxon>
        <taxon>Streptomycetaceae</taxon>
        <taxon>Streptomyces</taxon>
    </lineage>
</organism>
<evidence type="ECO:0000313" key="7">
    <source>
        <dbReference type="EMBL" id="GHI25633.1"/>
    </source>
</evidence>
<evidence type="ECO:0000313" key="9">
    <source>
        <dbReference type="EMBL" id="GHI25940.1"/>
    </source>
</evidence>
<evidence type="ECO:0000313" key="4">
    <source>
        <dbReference type="EMBL" id="GHI25417.1"/>
    </source>
</evidence>
<reference evidence="3" key="1">
    <citation type="submission" date="2024-05" db="EMBL/GenBank/DDBJ databases">
        <title>Whole genome shotgun sequence of Streptomyces hydrogenans NBRC 13475.</title>
        <authorList>
            <person name="Komaki H."/>
            <person name="Tamura T."/>
        </authorList>
    </citation>
    <scope>NUCLEOTIDE SEQUENCE</scope>
    <source>
        <strain evidence="3">NBRC 13475</strain>
    </source>
</reference>
<gene>
    <name evidence="3" type="ORF">Shyd_17080</name>
    <name evidence="4" type="ORF">Shyd_67880</name>
    <name evidence="5" type="ORF">Shyd_68520</name>
    <name evidence="6" type="ORF">Shyd_69240</name>
    <name evidence="7" type="ORF">Shyd_70040</name>
    <name evidence="8" type="ORF">Shyd_70870</name>
    <name evidence="9" type="ORF">Shyd_73110</name>
    <name evidence="10" type="ORF">Shyd_83120</name>
    <name evidence="11" type="ORF">Shyd_83490</name>
</gene>
<dbReference type="EMBL" id="BNDW01000110">
    <property type="protein sequence ID" value="GHI26978.1"/>
    <property type="molecule type" value="Genomic_DNA"/>
</dbReference>
<dbReference type="EMBL" id="BNDW01000071">
    <property type="protein sequence ID" value="GHI25417.1"/>
    <property type="molecule type" value="Genomic_DNA"/>
</dbReference>
<evidence type="ECO:0000313" key="12">
    <source>
        <dbReference type="Proteomes" id="UP001052739"/>
    </source>
</evidence>
<dbReference type="EMBL" id="BNDW01000101">
    <property type="protein sequence ID" value="GHI25940.1"/>
    <property type="molecule type" value="Genomic_DNA"/>
</dbReference>
<keyword evidence="2" id="KW-0472">Membrane</keyword>
<protein>
    <submittedName>
        <fullName evidence="3">Uncharacterized protein</fullName>
    </submittedName>
</protein>
<dbReference type="EMBL" id="BNDW01000079">
    <property type="protein sequence ID" value="GHI25553.1"/>
    <property type="molecule type" value="Genomic_DNA"/>
</dbReference>
<evidence type="ECO:0000313" key="3">
    <source>
        <dbReference type="EMBL" id="GHI20337.1"/>
    </source>
</evidence>
<evidence type="ECO:0000313" key="8">
    <source>
        <dbReference type="EMBL" id="GHI25716.1"/>
    </source>
</evidence>
<name>A0ABQ3P5P0_9ACTN</name>
<evidence type="ECO:0000256" key="1">
    <source>
        <dbReference type="SAM" id="MobiDB-lite"/>
    </source>
</evidence>
<dbReference type="EMBL" id="BNDW01000087">
    <property type="protein sequence ID" value="GHI25716.1"/>
    <property type="molecule type" value="Genomic_DNA"/>
</dbReference>
<proteinExistence type="predicted"/>
<dbReference type="Proteomes" id="UP001052739">
    <property type="component" value="Unassembled WGS sequence"/>
</dbReference>
<sequence>MRLHWAWYALAILAGVYRMIAVCFEAVVRQTIAPARQPAAEPPFHPVRKAPVPPRVWVPPLEPPPLQGAGPKEGGRAGE</sequence>
<accession>A0ABQ3P5P0</accession>
<dbReference type="EMBL" id="BNDW01000108">
    <property type="protein sequence ID" value="GHI26941.1"/>
    <property type="molecule type" value="Genomic_DNA"/>
</dbReference>
<dbReference type="EMBL" id="BNDW01000083">
    <property type="protein sequence ID" value="GHI25633.1"/>
    <property type="molecule type" value="Genomic_DNA"/>
</dbReference>
<evidence type="ECO:0000313" key="10">
    <source>
        <dbReference type="EMBL" id="GHI26941.1"/>
    </source>
</evidence>
<keyword evidence="2" id="KW-1133">Transmembrane helix</keyword>
<feature type="transmembrane region" description="Helical" evidence="2">
    <location>
        <begin position="6"/>
        <end position="28"/>
    </location>
</feature>
<feature type="region of interest" description="Disordered" evidence="1">
    <location>
        <begin position="60"/>
        <end position="79"/>
    </location>
</feature>
<keyword evidence="2" id="KW-0812">Transmembrane</keyword>
<evidence type="ECO:0000256" key="2">
    <source>
        <dbReference type="SAM" id="Phobius"/>
    </source>
</evidence>
<evidence type="ECO:0000313" key="5">
    <source>
        <dbReference type="EMBL" id="GHI25481.1"/>
    </source>
</evidence>
<dbReference type="EMBL" id="BNDW01000075">
    <property type="protein sequence ID" value="GHI25481.1"/>
    <property type="molecule type" value="Genomic_DNA"/>
</dbReference>